<feature type="compositionally biased region" description="Low complexity" evidence="8">
    <location>
        <begin position="37"/>
        <end position="50"/>
    </location>
</feature>
<dbReference type="InterPro" id="IPR027417">
    <property type="entry name" value="P-loop_NTPase"/>
</dbReference>
<evidence type="ECO:0000256" key="7">
    <source>
        <dbReference type="ARBA" id="ARBA00023136"/>
    </source>
</evidence>
<evidence type="ECO:0000259" key="10">
    <source>
        <dbReference type="PROSITE" id="PS50893"/>
    </source>
</evidence>
<dbReference type="Gene3D" id="3.40.50.300">
    <property type="entry name" value="P-loop containing nucleotide triphosphate hydrolases"/>
    <property type="match status" value="1"/>
</dbReference>
<dbReference type="AlphaFoldDB" id="A0A5B8MHI6"/>
<keyword evidence="5 12" id="KW-0067">ATP-binding</keyword>
<dbReference type="GO" id="GO:0016887">
    <property type="term" value="F:ATP hydrolysis activity"/>
    <property type="evidence" value="ECO:0007669"/>
    <property type="project" value="InterPro"/>
</dbReference>
<keyword evidence="2" id="KW-0813">Transport</keyword>
<evidence type="ECO:0000256" key="3">
    <source>
        <dbReference type="ARBA" id="ARBA00022692"/>
    </source>
</evidence>
<dbReference type="InterPro" id="IPR003439">
    <property type="entry name" value="ABC_transporter-like_ATP-bd"/>
</dbReference>
<evidence type="ECO:0000256" key="8">
    <source>
        <dbReference type="SAM" id="MobiDB-lite"/>
    </source>
</evidence>
<dbReference type="PROSITE" id="PS00211">
    <property type="entry name" value="ABC_TRANSPORTER_1"/>
    <property type="match status" value="1"/>
</dbReference>
<dbReference type="GO" id="GO:0005524">
    <property type="term" value="F:ATP binding"/>
    <property type="evidence" value="ECO:0007669"/>
    <property type="project" value="UniProtKB-KW"/>
</dbReference>
<comment type="similarity">
    <text evidence="1">Belongs to the ABC transporter superfamily. ABCD family. Peroxisomal fatty acyl CoA transporter (TC 3.A.1.203) subfamily.</text>
</comment>
<dbReference type="SUPFAM" id="SSF90123">
    <property type="entry name" value="ABC transporter transmembrane region"/>
    <property type="match status" value="1"/>
</dbReference>
<dbReference type="InterPro" id="IPR050835">
    <property type="entry name" value="ABC_transporter_sub-D"/>
</dbReference>
<evidence type="ECO:0000256" key="4">
    <source>
        <dbReference type="ARBA" id="ARBA00022741"/>
    </source>
</evidence>
<sequence>MARAIRMAIRKRARPGGYGSKASSSTRRSPPSRRRSPTPAAPAVGVSTSSGGCGGPAAGRRSLRRNPFTARASRSQGSQVQEAASADVSVIYERFVKLAKPYWTKESNENARQAQLMLAGVFALTLGCTGVSVLFNFLGRDFYNALAEKNVDGFWHQMQVYLATIPCVIPVFVFRDYFSSKLQLQWRKWMTQNLTREYFDKRRYYKLQGERIVDNPDQRLSADVNAFTDTALGFSLTILNCVVDLVSFSNILYSIYPPLFGVLIVYAIGGTAISLQIGKPLVEINFKQEKTEADFRYSLIRIRDNAESIAFFRGERKEVEMLDNRLQVALDNALRGIVKSRDLSFFQSFYKYIITLLPAAVIAPLFFRGEIEFGVINQSSSAFSHILTDVSLVVFQFESLAGFSATIDRLGQFVEALEESEDHHHHHQEMMMSEESAPAGEKTEEVLKPKQVIQLRQASDDKSHTILSVEDLSLQTPDGESKLTEHLNLSVQKGDSLLVIGRSGVGKTSVLRAIAGLWNVGEGTVTNYRSRTTPGGGGEANRGREDLDVFFLPQRPYMVLGTLRDQLLYPFNDSESASARHTDEDLSKILQDVLLGDLLDRCELETEPESESCGLDADMDWSSCLSLGEQQRLAFARLLVNKPNLAILDESTSALDVQSEEKMYELLKRFGISYLSVGHRPTLLKYHKQVLQLKREGEEYSAALMESSEMDMETYLLSS</sequence>
<feature type="transmembrane region" description="Helical" evidence="9">
    <location>
        <begin position="158"/>
        <end position="178"/>
    </location>
</feature>
<feature type="domain" description="ABC transmembrane type-1" evidence="11">
    <location>
        <begin position="119"/>
        <end position="402"/>
    </location>
</feature>
<dbReference type="PROSITE" id="PS50893">
    <property type="entry name" value="ABC_TRANSPORTER_2"/>
    <property type="match status" value="1"/>
</dbReference>
<dbReference type="CDD" id="cd03223">
    <property type="entry name" value="ABCD_peroxisomal_ALDP"/>
    <property type="match status" value="1"/>
</dbReference>
<dbReference type="InterPro" id="IPR036640">
    <property type="entry name" value="ABC1_TM_sf"/>
</dbReference>
<protein>
    <submittedName>
        <fullName evidence="12">ATP-binding cassette transporter</fullName>
    </submittedName>
</protein>
<dbReference type="Proteomes" id="UP000316726">
    <property type="component" value="Chromosome 2"/>
</dbReference>
<dbReference type="GO" id="GO:0140359">
    <property type="term" value="F:ABC-type transporter activity"/>
    <property type="evidence" value="ECO:0007669"/>
    <property type="project" value="InterPro"/>
</dbReference>
<dbReference type="STRING" id="1764295.A0A5B8MHI6"/>
<keyword evidence="4" id="KW-0547">Nucleotide-binding</keyword>
<dbReference type="PROSITE" id="PS50929">
    <property type="entry name" value="ABC_TM1F"/>
    <property type="match status" value="1"/>
</dbReference>
<dbReference type="OrthoDB" id="422637at2759"/>
<evidence type="ECO:0000256" key="2">
    <source>
        <dbReference type="ARBA" id="ARBA00022448"/>
    </source>
</evidence>
<evidence type="ECO:0000256" key="5">
    <source>
        <dbReference type="ARBA" id="ARBA00022840"/>
    </source>
</evidence>
<accession>A0A5B8MHI6</accession>
<dbReference type="InterPro" id="IPR003593">
    <property type="entry name" value="AAA+_ATPase"/>
</dbReference>
<keyword evidence="13" id="KW-1185">Reference proteome</keyword>
<dbReference type="GO" id="GO:0016020">
    <property type="term" value="C:membrane"/>
    <property type="evidence" value="ECO:0007669"/>
    <property type="project" value="InterPro"/>
</dbReference>
<evidence type="ECO:0000259" key="11">
    <source>
        <dbReference type="PROSITE" id="PS50929"/>
    </source>
</evidence>
<dbReference type="PANTHER" id="PTHR11384:SF59">
    <property type="entry name" value="LYSOSOMAL COBALAMIN TRANSPORTER ABCD4"/>
    <property type="match status" value="1"/>
</dbReference>
<proteinExistence type="inferred from homology"/>
<dbReference type="Gene3D" id="1.20.1560.10">
    <property type="entry name" value="ABC transporter type 1, transmembrane domain"/>
    <property type="match status" value="1"/>
</dbReference>
<dbReference type="Pfam" id="PF06472">
    <property type="entry name" value="ABC_membrane_2"/>
    <property type="match status" value="1"/>
</dbReference>
<keyword evidence="3 9" id="KW-0812">Transmembrane</keyword>
<dbReference type="InterPro" id="IPR011527">
    <property type="entry name" value="ABC1_TM_dom"/>
</dbReference>
<dbReference type="InterPro" id="IPR017871">
    <property type="entry name" value="ABC_transporter-like_CS"/>
</dbReference>
<dbReference type="SMART" id="SM00382">
    <property type="entry name" value="AAA"/>
    <property type="match status" value="1"/>
</dbReference>
<evidence type="ECO:0000256" key="6">
    <source>
        <dbReference type="ARBA" id="ARBA00022989"/>
    </source>
</evidence>
<feature type="transmembrane region" description="Helical" evidence="9">
    <location>
        <begin position="259"/>
        <end position="278"/>
    </location>
</feature>
<evidence type="ECO:0000256" key="1">
    <source>
        <dbReference type="ARBA" id="ARBA00008575"/>
    </source>
</evidence>
<keyword evidence="7 9" id="KW-0472">Membrane</keyword>
<name>A0A5B8MHI6_9CHLO</name>
<dbReference type="Pfam" id="PF00005">
    <property type="entry name" value="ABC_tran"/>
    <property type="match status" value="1"/>
</dbReference>
<organism evidence="12 13">
    <name type="scientific">Chloropicon primus</name>
    <dbReference type="NCBI Taxonomy" id="1764295"/>
    <lineage>
        <taxon>Eukaryota</taxon>
        <taxon>Viridiplantae</taxon>
        <taxon>Chlorophyta</taxon>
        <taxon>Chloropicophyceae</taxon>
        <taxon>Chloropicales</taxon>
        <taxon>Chloropicaceae</taxon>
        <taxon>Chloropicon</taxon>
    </lineage>
</organism>
<evidence type="ECO:0000313" key="12">
    <source>
        <dbReference type="EMBL" id="QDZ19115.1"/>
    </source>
</evidence>
<feature type="transmembrane region" description="Helical" evidence="9">
    <location>
        <begin position="116"/>
        <end position="138"/>
    </location>
</feature>
<evidence type="ECO:0000256" key="9">
    <source>
        <dbReference type="SAM" id="Phobius"/>
    </source>
</evidence>
<evidence type="ECO:0000313" key="13">
    <source>
        <dbReference type="Proteomes" id="UP000316726"/>
    </source>
</evidence>
<gene>
    <name evidence="12" type="ORF">A3770_02p16330</name>
</gene>
<feature type="domain" description="ABC transporter" evidence="10">
    <location>
        <begin position="467"/>
        <end position="717"/>
    </location>
</feature>
<dbReference type="EMBL" id="CP031035">
    <property type="protein sequence ID" value="QDZ19115.1"/>
    <property type="molecule type" value="Genomic_DNA"/>
</dbReference>
<keyword evidence="6 9" id="KW-1133">Transmembrane helix</keyword>
<dbReference type="PANTHER" id="PTHR11384">
    <property type="entry name" value="ATP-BINDING CASSETTE, SUB-FAMILY D MEMBER"/>
    <property type="match status" value="1"/>
</dbReference>
<dbReference type="SUPFAM" id="SSF52540">
    <property type="entry name" value="P-loop containing nucleoside triphosphate hydrolases"/>
    <property type="match status" value="1"/>
</dbReference>
<reference evidence="12 13" key="1">
    <citation type="submission" date="2018-07" db="EMBL/GenBank/DDBJ databases">
        <title>The complete nuclear genome of the prasinophyte Chloropicon primus (CCMP1205).</title>
        <authorList>
            <person name="Pombert J.-F."/>
            <person name="Otis C."/>
            <person name="Turmel M."/>
            <person name="Lemieux C."/>
        </authorList>
    </citation>
    <scope>NUCLEOTIDE SEQUENCE [LARGE SCALE GENOMIC DNA]</scope>
    <source>
        <strain evidence="12 13">CCMP1205</strain>
    </source>
</reference>
<feature type="region of interest" description="Disordered" evidence="8">
    <location>
        <begin position="1"/>
        <end position="79"/>
    </location>
</feature>